<evidence type="ECO:0000256" key="7">
    <source>
        <dbReference type="ARBA" id="ARBA00022692"/>
    </source>
</evidence>
<dbReference type="InterPro" id="IPR002585">
    <property type="entry name" value="Cyt-d_ubiquinol_oxidase_su_1"/>
</dbReference>
<dbReference type="Proteomes" id="UP000823598">
    <property type="component" value="Unassembled WGS sequence"/>
</dbReference>
<evidence type="ECO:0000313" key="14">
    <source>
        <dbReference type="EMBL" id="MBO8476128.1"/>
    </source>
</evidence>
<feature type="transmembrane region" description="Helical" evidence="13">
    <location>
        <begin position="20"/>
        <end position="45"/>
    </location>
</feature>
<dbReference type="Pfam" id="PF01654">
    <property type="entry name" value="Cyt_bd_oxida_I"/>
    <property type="match status" value="1"/>
</dbReference>
<feature type="transmembrane region" description="Helical" evidence="13">
    <location>
        <begin position="96"/>
        <end position="121"/>
    </location>
</feature>
<keyword evidence="7 13" id="KW-0812">Transmembrane</keyword>
<sequence>MENLISVIDWSRAQFALTAIYHWLFVPLTLGLGIIIAIMETIYYRTKDQKWLATTKFWMTLFGVNFAIGVATGIILEFEFGTNWSNYSWFVGDIFGAPLAIEGILAFFMESTFIAVMFFGWKKVGPKFHLASTWLTAIGASISALWILVANAWMQHPVGMEFNPDTMRNEMVDFWAVVSSPMAVNKFFHTVLSGWTLAGVFVVGVSSWMLLKKRNANHCYRSMRVGGWIGTIGIILTLATGDGSAVTVARHQPMKLAAMEGLYDGAHGQEIVAFGILNHDKRPGDNTEPYLFDISIPYGLSILATHDANAFVPGVNDLINGISFTPQGDTINTVSYAERIAKGKEAQTSLEKYHKAKQNGDTAAMESHANELKANFNYFGYGYLNSPEEAVPNIPLTFYTFHIMVILGGYLLLFLIAALLFAYKREITEKARWANLFQRLAIITIPLVYICSICGWVVAEVGRQPWTIQDLMPNSVAISDISAGYVQTTFVIFAIIFTALLAADICIITKQISKKSKENLDTAK</sequence>
<evidence type="ECO:0000256" key="13">
    <source>
        <dbReference type="PIRNR" id="PIRNR006446"/>
    </source>
</evidence>
<dbReference type="GO" id="GO:0070069">
    <property type="term" value="C:cytochrome complex"/>
    <property type="evidence" value="ECO:0007669"/>
    <property type="project" value="UniProtKB-UniRule"/>
</dbReference>
<accession>A0A9D9IR53</accession>
<dbReference type="PIRSF" id="PIRSF006446">
    <property type="entry name" value="Cyt_quinol_oxidase_1"/>
    <property type="match status" value="1"/>
</dbReference>
<keyword evidence="4 13" id="KW-1003">Cell membrane</keyword>
<keyword evidence="10 13" id="KW-1133">Transmembrane helix</keyword>
<dbReference type="PANTHER" id="PTHR30365:SF0">
    <property type="entry name" value="CYTOCHROME BD-I UBIQUINOL OXIDASE SUBUNIT 1"/>
    <property type="match status" value="1"/>
</dbReference>
<keyword evidence="12 13" id="KW-0472">Membrane</keyword>
<evidence type="ECO:0000256" key="4">
    <source>
        <dbReference type="ARBA" id="ARBA00022475"/>
    </source>
</evidence>
<dbReference type="GO" id="GO:0009055">
    <property type="term" value="F:electron transfer activity"/>
    <property type="evidence" value="ECO:0007669"/>
    <property type="project" value="UniProtKB-UniRule"/>
</dbReference>
<keyword evidence="5" id="KW-0997">Cell inner membrane</keyword>
<evidence type="ECO:0000256" key="5">
    <source>
        <dbReference type="ARBA" id="ARBA00022519"/>
    </source>
</evidence>
<keyword evidence="6 13" id="KW-0349">Heme</keyword>
<feature type="transmembrane region" description="Helical" evidence="13">
    <location>
        <begin position="396"/>
        <end position="420"/>
    </location>
</feature>
<evidence type="ECO:0000256" key="11">
    <source>
        <dbReference type="ARBA" id="ARBA00023004"/>
    </source>
</evidence>
<reference evidence="14" key="1">
    <citation type="submission" date="2020-10" db="EMBL/GenBank/DDBJ databases">
        <authorList>
            <person name="Gilroy R."/>
        </authorList>
    </citation>
    <scope>NUCLEOTIDE SEQUENCE</scope>
    <source>
        <strain evidence="14">6919</strain>
    </source>
</reference>
<evidence type="ECO:0000256" key="3">
    <source>
        <dbReference type="ARBA" id="ARBA00022448"/>
    </source>
</evidence>
<proteinExistence type="inferred from homology"/>
<feature type="transmembrane region" description="Helical" evidence="13">
    <location>
        <begin position="57"/>
        <end position="76"/>
    </location>
</feature>
<dbReference type="GO" id="GO:0016682">
    <property type="term" value="F:oxidoreductase activity, acting on diphenols and related substances as donors, oxygen as acceptor"/>
    <property type="evidence" value="ECO:0007669"/>
    <property type="project" value="TreeGrafter"/>
</dbReference>
<organism evidence="14 15">
    <name type="scientific">Candidatus Limisoma faecipullorum</name>
    <dbReference type="NCBI Taxonomy" id="2840854"/>
    <lineage>
        <taxon>Bacteria</taxon>
        <taxon>Pseudomonadati</taxon>
        <taxon>Bacteroidota</taxon>
        <taxon>Bacteroidia</taxon>
        <taxon>Bacteroidales</taxon>
        <taxon>Candidatus Limisoma</taxon>
    </lineage>
</organism>
<keyword evidence="9 13" id="KW-0249">Electron transport</keyword>
<keyword evidence="11 13" id="KW-0408">Iron</keyword>
<dbReference type="GO" id="GO:0005886">
    <property type="term" value="C:plasma membrane"/>
    <property type="evidence" value="ECO:0007669"/>
    <property type="project" value="UniProtKB-SubCell"/>
</dbReference>
<feature type="transmembrane region" description="Helical" evidence="13">
    <location>
        <begin position="440"/>
        <end position="459"/>
    </location>
</feature>
<feature type="transmembrane region" description="Helical" evidence="13">
    <location>
        <begin position="133"/>
        <end position="154"/>
    </location>
</feature>
<dbReference type="GO" id="GO:0020037">
    <property type="term" value="F:heme binding"/>
    <property type="evidence" value="ECO:0007669"/>
    <property type="project" value="TreeGrafter"/>
</dbReference>
<evidence type="ECO:0000313" key="15">
    <source>
        <dbReference type="Proteomes" id="UP000823598"/>
    </source>
</evidence>
<feature type="transmembrane region" description="Helical" evidence="13">
    <location>
        <begin position="485"/>
        <end position="507"/>
    </location>
</feature>
<evidence type="ECO:0000256" key="10">
    <source>
        <dbReference type="ARBA" id="ARBA00022989"/>
    </source>
</evidence>
<reference evidence="14" key="2">
    <citation type="journal article" date="2021" name="PeerJ">
        <title>Extensive microbial diversity within the chicken gut microbiome revealed by metagenomics and culture.</title>
        <authorList>
            <person name="Gilroy R."/>
            <person name="Ravi A."/>
            <person name="Getino M."/>
            <person name="Pursley I."/>
            <person name="Horton D.L."/>
            <person name="Alikhan N.F."/>
            <person name="Baker D."/>
            <person name="Gharbi K."/>
            <person name="Hall N."/>
            <person name="Watson M."/>
            <person name="Adriaenssens E.M."/>
            <person name="Foster-Nyarko E."/>
            <person name="Jarju S."/>
            <person name="Secka A."/>
            <person name="Antonio M."/>
            <person name="Oren A."/>
            <person name="Chaudhuri R.R."/>
            <person name="La Ragione R."/>
            <person name="Hildebrand F."/>
            <person name="Pallen M.J."/>
        </authorList>
    </citation>
    <scope>NUCLEOTIDE SEQUENCE</scope>
    <source>
        <strain evidence="14">6919</strain>
    </source>
</reference>
<evidence type="ECO:0000256" key="1">
    <source>
        <dbReference type="ARBA" id="ARBA00004429"/>
    </source>
</evidence>
<evidence type="ECO:0000256" key="9">
    <source>
        <dbReference type="ARBA" id="ARBA00022982"/>
    </source>
</evidence>
<keyword evidence="8 13" id="KW-0479">Metal-binding</keyword>
<evidence type="ECO:0000256" key="2">
    <source>
        <dbReference type="ARBA" id="ARBA00009819"/>
    </source>
</evidence>
<name>A0A9D9IR53_9BACT</name>
<feature type="transmembrane region" description="Helical" evidence="13">
    <location>
        <begin position="223"/>
        <end position="241"/>
    </location>
</feature>
<evidence type="ECO:0000256" key="12">
    <source>
        <dbReference type="ARBA" id="ARBA00023136"/>
    </source>
</evidence>
<evidence type="ECO:0000256" key="8">
    <source>
        <dbReference type="ARBA" id="ARBA00022723"/>
    </source>
</evidence>
<dbReference type="AlphaFoldDB" id="A0A9D9IR53"/>
<gene>
    <name evidence="14" type="ORF">IAB88_03955</name>
</gene>
<protein>
    <submittedName>
        <fullName evidence="14">Cytochrome ubiquinol oxidase subunit I</fullName>
    </submittedName>
</protein>
<comment type="similarity">
    <text evidence="2 13">Belongs to the cytochrome ubiquinol oxidase subunit 1 family.</text>
</comment>
<dbReference type="PANTHER" id="PTHR30365">
    <property type="entry name" value="CYTOCHROME D UBIQUINOL OXIDASE"/>
    <property type="match status" value="1"/>
</dbReference>
<dbReference type="GO" id="GO:0019646">
    <property type="term" value="P:aerobic electron transport chain"/>
    <property type="evidence" value="ECO:0007669"/>
    <property type="project" value="InterPro"/>
</dbReference>
<evidence type="ECO:0000256" key="6">
    <source>
        <dbReference type="ARBA" id="ARBA00022617"/>
    </source>
</evidence>
<keyword evidence="3 13" id="KW-0813">Transport</keyword>
<comment type="subcellular location">
    <subcellularLocation>
        <location evidence="1">Cell inner membrane</location>
        <topology evidence="1">Multi-pass membrane protein</topology>
    </subcellularLocation>
</comment>
<dbReference type="EMBL" id="JADIMC010000045">
    <property type="protein sequence ID" value="MBO8476128.1"/>
    <property type="molecule type" value="Genomic_DNA"/>
</dbReference>
<comment type="caution">
    <text evidence="14">The sequence shown here is derived from an EMBL/GenBank/DDBJ whole genome shotgun (WGS) entry which is preliminary data.</text>
</comment>
<dbReference type="GO" id="GO:0046872">
    <property type="term" value="F:metal ion binding"/>
    <property type="evidence" value="ECO:0007669"/>
    <property type="project" value="UniProtKB-UniRule"/>
</dbReference>
<feature type="transmembrane region" description="Helical" evidence="13">
    <location>
        <begin position="187"/>
        <end position="211"/>
    </location>
</feature>